<gene>
    <name evidence="1" type="ORF">UFOVP55_14</name>
</gene>
<sequence length="82" mass="9105">MSKTYPSIPDPIQTTDSMLSTIRALKISVELLTGQRGAVAPTKVFVQTSTPTAERVGDMWVNTTTNYLYFWSGTDWVYAQVA</sequence>
<name>A0A6J5KTL2_9CAUD</name>
<reference evidence="1" key="1">
    <citation type="submission" date="2020-04" db="EMBL/GenBank/DDBJ databases">
        <authorList>
            <person name="Chiriac C."/>
            <person name="Salcher M."/>
            <person name="Ghai R."/>
            <person name="Kavagutti S V."/>
        </authorList>
    </citation>
    <scope>NUCLEOTIDE SEQUENCE</scope>
</reference>
<protein>
    <submittedName>
        <fullName evidence="1">Uncharacterized protein</fullName>
    </submittedName>
</protein>
<dbReference type="EMBL" id="LR796185">
    <property type="protein sequence ID" value="CAB4124612.1"/>
    <property type="molecule type" value="Genomic_DNA"/>
</dbReference>
<proteinExistence type="predicted"/>
<accession>A0A6J5KTL2</accession>
<evidence type="ECO:0000313" key="1">
    <source>
        <dbReference type="EMBL" id="CAB4124612.1"/>
    </source>
</evidence>
<organism evidence="1">
    <name type="scientific">uncultured Caudovirales phage</name>
    <dbReference type="NCBI Taxonomy" id="2100421"/>
    <lineage>
        <taxon>Viruses</taxon>
        <taxon>Duplodnaviria</taxon>
        <taxon>Heunggongvirae</taxon>
        <taxon>Uroviricota</taxon>
        <taxon>Caudoviricetes</taxon>
        <taxon>Peduoviridae</taxon>
        <taxon>Maltschvirus</taxon>
        <taxon>Maltschvirus maltsch</taxon>
    </lineage>
</organism>